<name>A0A1X7V3S7_AMPQE</name>
<keyword evidence="4" id="KW-0963">Cytoplasm</keyword>
<sequence>MASNEENPFQKLLECLPPDEWSNIRGGWKERLKQRGERSSVSVQSIKATTKQQTVFDETGYPVITPLKSLEAALNWFPGYDDACIASVPLMKRTIDPFSSPNVIICHDMMGGYTNDKYVQGCAPDSDYYFYHWQHVSSFIYFSHNFVTIPPPSWTNAAHRNGVLSLGTIITEWKEGSILCMKLLSDERIVEAFVDKLIQLAVYYNFDGWLINIENNIQEHQLDNLLILLTLLTTGLHTAVPGSKVLWYDSVMSNGQLQWQNKLNHLNKQYFDLCDGIFLNYHWTMADLKDSHSLASHRNSDVFVGIDVFGRGCFGDGGYNSNMALEVIMKSGLSCALFAPGWVYENNSKHQFFDNNDKFWSLLSPYCPLYSYSSLPLSFSFSRGNGRSLSINGQAIYDGVWSNISAQTNQLSFSDKLFQKDGECSVSINVVKIRDDRMAFNNGSCLSIEGECRRDNHTPAIIRLFKMDIDFSGLLLISYSYYSSSDSLINLLRLRTDGPIKFIALDTMMSSSQQMLCNDDGLPISPACETLLPFMVDGRSYKRILSISEEASLIIHSLVTGSVINNDKWSTRYFVVDAKEIGPIRGVSLCIQGSESIGQSKINLLIGEIKFLPFSDVMAPQLPMVADIKVERLLSIAPLSITLYWSGNDNIDFCNIYYYFSSIFKPVFIGRTFTNRFTVSKLIINDSDNVTFIVQSVTNSGLCSSLPNSPCITISF</sequence>
<organism evidence="11">
    <name type="scientific">Amphimedon queenslandica</name>
    <name type="common">Sponge</name>
    <dbReference type="NCBI Taxonomy" id="400682"/>
    <lineage>
        <taxon>Eukaryota</taxon>
        <taxon>Metazoa</taxon>
        <taxon>Porifera</taxon>
        <taxon>Demospongiae</taxon>
        <taxon>Heteroscleromorpha</taxon>
        <taxon>Haplosclerida</taxon>
        <taxon>Niphatidae</taxon>
        <taxon>Amphimedon</taxon>
    </lineage>
</organism>
<comment type="similarity">
    <text evidence="2">Belongs to the glycosyl hydrolase 85 family.</text>
</comment>
<evidence type="ECO:0000256" key="7">
    <source>
        <dbReference type="ARBA" id="ARBA00034414"/>
    </source>
</evidence>
<proteinExistence type="inferred from homology"/>
<evidence type="ECO:0000259" key="10">
    <source>
        <dbReference type="Pfam" id="PF03644"/>
    </source>
</evidence>
<dbReference type="EC" id="3.2.1.96" evidence="3"/>
<evidence type="ECO:0000256" key="6">
    <source>
        <dbReference type="ARBA" id="ARBA00023295"/>
    </source>
</evidence>
<evidence type="ECO:0000313" key="12">
    <source>
        <dbReference type="Proteomes" id="UP000007879"/>
    </source>
</evidence>
<comment type="catalytic activity">
    <reaction evidence="7">
        <text>an N(4)-(oligosaccharide-(1-&gt;3)-[oligosaccharide-(1-&gt;6)]-beta-D-Man-(1-&gt;4)-beta-D-GlcNAc-(1-&gt;4)-alpha-D-GlcNAc)-L-asparaginyl-[protein] + H2O = an oligosaccharide-(1-&gt;3)-[oligosaccharide-(1-&gt;6)]-beta-D-Man-(1-&gt;4)-D-GlcNAc + N(4)-(N-acetyl-beta-D-glucosaminyl)-L-asparaginyl-[protein]</text>
        <dbReference type="Rhea" id="RHEA:73067"/>
        <dbReference type="Rhea" id="RHEA-COMP:12603"/>
        <dbReference type="Rhea" id="RHEA-COMP:18176"/>
        <dbReference type="ChEBI" id="CHEBI:15377"/>
        <dbReference type="ChEBI" id="CHEBI:132248"/>
        <dbReference type="ChEBI" id="CHEBI:192714"/>
        <dbReference type="ChEBI" id="CHEBI:192715"/>
        <dbReference type="EC" id="3.2.1.96"/>
    </reaction>
</comment>
<evidence type="ECO:0000256" key="3">
    <source>
        <dbReference type="ARBA" id="ARBA00012566"/>
    </source>
</evidence>
<dbReference type="PANTHER" id="PTHR13246:SF1">
    <property type="entry name" value="CYTOSOLIC ENDO-BETA-N-ACETYLGLUCOSAMINIDASE"/>
    <property type="match status" value="1"/>
</dbReference>
<dbReference type="GO" id="GO:0005829">
    <property type="term" value="C:cytosol"/>
    <property type="evidence" value="ECO:0007669"/>
    <property type="project" value="UniProtKB-SubCell"/>
</dbReference>
<dbReference type="SUPFAM" id="SSF51445">
    <property type="entry name" value="(Trans)glycosidases"/>
    <property type="match status" value="1"/>
</dbReference>
<evidence type="ECO:0000256" key="4">
    <source>
        <dbReference type="ARBA" id="ARBA00022490"/>
    </source>
</evidence>
<gene>
    <name evidence="11" type="primary">100640537</name>
</gene>
<evidence type="ECO:0000256" key="2">
    <source>
        <dbReference type="ARBA" id="ARBA00007849"/>
    </source>
</evidence>
<evidence type="ECO:0000256" key="1">
    <source>
        <dbReference type="ARBA" id="ARBA00004514"/>
    </source>
</evidence>
<reference evidence="11" key="2">
    <citation type="submission" date="2017-05" db="UniProtKB">
        <authorList>
            <consortium name="EnsemblMetazoa"/>
        </authorList>
    </citation>
    <scope>IDENTIFICATION</scope>
</reference>
<evidence type="ECO:0000256" key="8">
    <source>
        <dbReference type="ARBA" id="ARBA00054935"/>
    </source>
</evidence>
<protein>
    <recommendedName>
        <fullName evidence="9">Cytosolic endo-beta-N-acetylglucosaminidase</fullName>
        <ecNumber evidence="3">3.2.1.96</ecNumber>
    </recommendedName>
</protein>
<evidence type="ECO:0000256" key="9">
    <source>
        <dbReference type="ARBA" id="ARBA00072457"/>
    </source>
</evidence>
<dbReference type="CDD" id="cd06547">
    <property type="entry name" value="GH85_ENGase"/>
    <property type="match status" value="1"/>
</dbReference>
<dbReference type="PANTHER" id="PTHR13246">
    <property type="entry name" value="ENDO BETA N-ACETYLGLUCOSAMINIDASE"/>
    <property type="match status" value="1"/>
</dbReference>
<dbReference type="EnsemblMetazoa" id="Aqu2.1.34459_001">
    <property type="protein sequence ID" value="Aqu2.1.34459_001"/>
    <property type="gene ID" value="Aqu2.1.34459"/>
</dbReference>
<evidence type="ECO:0000256" key="5">
    <source>
        <dbReference type="ARBA" id="ARBA00022801"/>
    </source>
</evidence>
<dbReference type="OrthoDB" id="284473at2759"/>
<reference evidence="12" key="1">
    <citation type="journal article" date="2010" name="Nature">
        <title>The Amphimedon queenslandica genome and the evolution of animal complexity.</title>
        <authorList>
            <person name="Srivastava M."/>
            <person name="Simakov O."/>
            <person name="Chapman J."/>
            <person name="Fahey B."/>
            <person name="Gauthier M.E."/>
            <person name="Mitros T."/>
            <person name="Richards G.S."/>
            <person name="Conaco C."/>
            <person name="Dacre M."/>
            <person name="Hellsten U."/>
            <person name="Larroux C."/>
            <person name="Putnam N.H."/>
            <person name="Stanke M."/>
            <person name="Adamska M."/>
            <person name="Darling A."/>
            <person name="Degnan S.M."/>
            <person name="Oakley T.H."/>
            <person name="Plachetzki D.C."/>
            <person name="Zhai Y."/>
            <person name="Adamski M."/>
            <person name="Calcino A."/>
            <person name="Cummins S.F."/>
            <person name="Goodstein D.M."/>
            <person name="Harris C."/>
            <person name="Jackson D.J."/>
            <person name="Leys S.P."/>
            <person name="Shu S."/>
            <person name="Woodcroft B.J."/>
            <person name="Vervoort M."/>
            <person name="Kosik K.S."/>
            <person name="Manning G."/>
            <person name="Degnan B.M."/>
            <person name="Rokhsar D.S."/>
        </authorList>
    </citation>
    <scope>NUCLEOTIDE SEQUENCE [LARGE SCALE GENOMIC DNA]</scope>
</reference>
<dbReference type="FunCoup" id="A0A1X7V3S7">
    <property type="interactions" value="11"/>
</dbReference>
<keyword evidence="6" id="KW-0326">Glycosidase</keyword>
<dbReference type="InterPro" id="IPR017853">
    <property type="entry name" value="GH"/>
</dbReference>
<dbReference type="Gene3D" id="3.20.20.80">
    <property type="entry name" value="Glycosidases"/>
    <property type="match status" value="1"/>
</dbReference>
<dbReference type="Gene3D" id="2.60.120.260">
    <property type="entry name" value="Galactose-binding domain-like"/>
    <property type="match status" value="1"/>
</dbReference>
<dbReference type="AlphaFoldDB" id="A0A1X7V3S7"/>
<dbReference type="InterPro" id="IPR032979">
    <property type="entry name" value="ENGase"/>
</dbReference>
<comment type="subcellular location">
    <subcellularLocation>
        <location evidence="1">Cytoplasm</location>
        <location evidence="1">Cytosol</location>
    </subcellularLocation>
</comment>
<dbReference type="eggNOG" id="KOG2331">
    <property type="taxonomic scope" value="Eukaryota"/>
</dbReference>
<dbReference type="Pfam" id="PF03644">
    <property type="entry name" value="Glyco_hydro_85"/>
    <property type="match status" value="1"/>
</dbReference>
<dbReference type="KEGG" id="aqu:100640537"/>
<keyword evidence="5" id="KW-0378">Hydrolase</keyword>
<dbReference type="InParanoid" id="A0A1X7V3S7"/>
<dbReference type="GO" id="GO:0033925">
    <property type="term" value="F:mannosyl-glycoprotein endo-beta-N-acetylglucosaminidase activity"/>
    <property type="evidence" value="ECO:0007669"/>
    <property type="project" value="UniProtKB-EC"/>
</dbReference>
<accession>A0A1X7V3S7</accession>
<dbReference type="InterPro" id="IPR005201">
    <property type="entry name" value="TIM_ENGase"/>
</dbReference>
<feature type="domain" description="Cytosolic endo-beta-N-acetylglucosaminidase TIM barrel" evidence="10">
    <location>
        <begin position="114"/>
        <end position="361"/>
    </location>
</feature>
<dbReference type="Proteomes" id="UP000007879">
    <property type="component" value="Unassembled WGS sequence"/>
</dbReference>
<comment type="function">
    <text evidence="8">Endoglycosidase that releases N-glycans from glycoproteins by cleaving the beta-1,4-glycosidic bond in the N,N'-diacetylchitobiose core. Involved in the processing of free oligosaccharides in the cytosol.</text>
</comment>
<dbReference type="STRING" id="400682.A0A1X7V3S7"/>
<dbReference type="EnsemblMetazoa" id="XM_019995274.1">
    <property type="protein sequence ID" value="XP_019850833.1"/>
    <property type="gene ID" value="LOC100640537"/>
</dbReference>
<dbReference type="FunFam" id="3.20.20.80:FF:000043">
    <property type="entry name" value="cytosolic endo-beta-N-acetylglucosaminidase"/>
    <property type="match status" value="1"/>
</dbReference>
<keyword evidence="12" id="KW-1185">Reference proteome</keyword>
<evidence type="ECO:0000313" key="11">
    <source>
        <dbReference type="EnsemblMetazoa" id="Aqu2.1.34459_001"/>
    </source>
</evidence>